<evidence type="ECO:0000256" key="11">
    <source>
        <dbReference type="ARBA" id="ARBA00038856"/>
    </source>
</evidence>
<comment type="similarity">
    <text evidence="2">Belongs to the GMC oxidoreductase family.</text>
</comment>
<evidence type="ECO:0000256" key="16">
    <source>
        <dbReference type="SAM" id="MobiDB-lite"/>
    </source>
</evidence>
<comment type="cofactor">
    <cofactor evidence="1">
        <name>FAD</name>
        <dbReference type="ChEBI" id="CHEBI:57692"/>
    </cofactor>
</comment>
<dbReference type="InterPro" id="IPR036188">
    <property type="entry name" value="FAD/NAD-bd_sf"/>
</dbReference>
<evidence type="ECO:0000256" key="7">
    <source>
        <dbReference type="ARBA" id="ARBA00023098"/>
    </source>
</evidence>
<evidence type="ECO:0000313" key="21">
    <source>
        <dbReference type="Proteomes" id="UP000292452"/>
    </source>
</evidence>
<keyword evidence="7" id="KW-0443">Lipid metabolism</keyword>
<evidence type="ECO:0000259" key="18">
    <source>
        <dbReference type="Pfam" id="PF00890"/>
    </source>
</evidence>
<comment type="caution">
    <text evidence="20">The sequence shown here is derived from an EMBL/GenBank/DDBJ whole genome shotgun (WGS) entry which is preliminary data.</text>
</comment>
<evidence type="ECO:0000256" key="5">
    <source>
        <dbReference type="ARBA" id="ARBA00022827"/>
    </source>
</evidence>
<keyword evidence="5" id="KW-0274">FAD</keyword>
<feature type="domain" description="FAD-dependent oxidoreductase 2 FAD-binding" evidence="18">
    <location>
        <begin position="28"/>
        <end position="62"/>
    </location>
</feature>
<dbReference type="InterPro" id="IPR000172">
    <property type="entry name" value="GMC_OxRdtase_N"/>
</dbReference>
<evidence type="ECO:0000256" key="1">
    <source>
        <dbReference type="ARBA" id="ARBA00001974"/>
    </source>
</evidence>
<dbReference type="Pfam" id="PF00732">
    <property type="entry name" value="GMC_oxred_N"/>
    <property type="match status" value="1"/>
</dbReference>
<dbReference type="EMBL" id="SIXH01000391">
    <property type="protein sequence ID" value="TBO56084.1"/>
    <property type="molecule type" value="Genomic_DNA"/>
</dbReference>
<accession>A0A4Q9HMM5</accession>
<dbReference type="Proteomes" id="UP000292452">
    <property type="component" value="Unassembled WGS sequence"/>
</dbReference>
<keyword evidence="9" id="KW-0753">Steroid metabolism</keyword>
<dbReference type="GO" id="GO:0008203">
    <property type="term" value="P:cholesterol metabolic process"/>
    <property type="evidence" value="ECO:0007669"/>
    <property type="project" value="UniProtKB-KW"/>
</dbReference>
<evidence type="ECO:0000256" key="10">
    <source>
        <dbReference type="ARBA" id="ARBA00023235"/>
    </source>
</evidence>
<dbReference type="Pfam" id="PF00890">
    <property type="entry name" value="FAD_binding_2"/>
    <property type="match status" value="1"/>
</dbReference>
<dbReference type="PANTHER" id="PTHR47470">
    <property type="entry name" value="CHOLESTEROL OXIDASE"/>
    <property type="match status" value="1"/>
</dbReference>
<keyword evidence="8" id="KW-1207">Sterol metabolism</keyword>
<protein>
    <recommendedName>
        <fullName evidence="14">Cholesterol oxidase</fullName>
        <ecNumber evidence="13">1.1.3.6</ecNumber>
        <ecNumber evidence="11">5.3.3.1</ecNumber>
    </recommendedName>
    <alternativeName>
        <fullName evidence="15">Cholesterol isomerase</fullName>
    </alternativeName>
</protein>
<sequence length="629" mass="66755">MPQDHSARTRAADPDETGADGYAGYDYDVLVIGSGFGGSVSALRLTEKGYRVGVLEAGRRFTRQTLPKNSWDIRNYLWAPALGCYGIQRVHLLGNVMVLAGAGVGGGSLNYANTLYVPPRQFFEDRQWGHITDWHAELAPYYDQARRMLGVRLNPTMTPSDVHLKAAADKMGVGDSFHLAPVGVFFGDGLDAVGGEGTGTAKAAPGTEVPDPYFGGQGPARSACTECGECMTGCRHGAKNTLNENYLYLAQQAGAVVHPMTSAVTVTEDSRGGFAVATLPTHHRRKGRGRTFTARRVVIAAGTYGTQTLLHTMRDSGLLPGISARLGELTRTNSEALVGAQTDHRRYRTAHGTRPDFTRGVAITSSIHPDADTHIEPVRYGRGSNAMGALSILQVPAGTRAPRAAAWLANCARHPALLLRSLSNRRWSERTIIGLVMQSLDNSLTTYRKPGGIGKGLLTARQGHGAPNPKQIPEATAAATLIAREINGFAGSNIGELMGTPLTAHFLGGCPIGEDADHGVIDPYHRLHGHPGISVVDGSAVSANLGVNPSLTITAQAERAMSFWPNKGERDPRPAPGRPYRRLAPVAPVRPAVPEKAFGALNLPFLAVPPVPPKRTTDGAVGAADGEVS</sequence>
<keyword evidence="6" id="KW-0560">Oxidoreductase</keyword>
<dbReference type="EC" id="1.1.3.6" evidence="13"/>
<evidence type="ECO:0000256" key="4">
    <source>
        <dbReference type="ARBA" id="ARBA00022630"/>
    </source>
</evidence>
<feature type="domain" description="Glucose-methanol-choline oxidoreductase C-terminal" evidence="19">
    <location>
        <begin position="503"/>
        <end position="557"/>
    </location>
</feature>
<dbReference type="GO" id="GO:0016995">
    <property type="term" value="F:cholesterol oxidase activity"/>
    <property type="evidence" value="ECO:0007669"/>
    <property type="project" value="UniProtKB-EC"/>
</dbReference>
<name>A0A4Q9HMM5_STRKA</name>
<keyword evidence="10" id="KW-0413">Isomerase</keyword>
<reference evidence="20 21" key="1">
    <citation type="submission" date="2019-02" db="EMBL/GenBank/DDBJ databases">
        <title>Draft Genome Sequence of Streptomyces sp. AM-2504, identified by 16S rRNA comparative analysis as a Streptomyces Kasugaensis strain.</title>
        <authorList>
            <person name="Napolioni V."/>
            <person name="Giuliodori A.M."/>
            <person name="Spurio R."/>
            <person name="Fabbretti A."/>
        </authorList>
    </citation>
    <scope>NUCLEOTIDE SEQUENCE [LARGE SCALE GENOMIC DNA]</scope>
    <source>
        <strain evidence="20 21">AM-2504</strain>
    </source>
</reference>
<evidence type="ECO:0000259" key="17">
    <source>
        <dbReference type="Pfam" id="PF00732"/>
    </source>
</evidence>
<evidence type="ECO:0000313" key="20">
    <source>
        <dbReference type="EMBL" id="TBO56084.1"/>
    </source>
</evidence>
<dbReference type="InterPro" id="IPR052542">
    <property type="entry name" value="Cholesterol_Oxidase"/>
</dbReference>
<evidence type="ECO:0000256" key="15">
    <source>
        <dbReference type="ARBA" id="ARBA00049778"/>
    </source>
</evidence>
<dbReference type="GO" id="GO:0004769">
    <property type="term" value="F:steroid Delta-isomerase activity"/>
    <property type="evidence" value="ECO:0007669"/>
    <property type="project" value="UniProtKB-EC"/>
</dbReference>
<dbReference type="PANTHER" id="PTHR47470:SF1">
    <property type="entry name" value="FAD-DEPENDENT OXIDOREDUCTASE 2 FAD BINDING DOMAIN-CONTAINING PROTEIN"/>
    <property type="match status" value="1"/>
</dbReference>
<dbReference type="RefSeq" id="WP_131125541.1">
    <property type="nucleotide sequence ID" value="NZ_SIXH01000391.1"/>
</dbReference>
<feature type="domain" description="Glucose-methanol-choline oxidoreductase N-terminal" evidence="17">
    <location>
        <begin position="223"/>
        <end position="311"/>
    </location>
</feature>
<dbReference type="GO" id="GO:0050660">
    <property type="term" value="F:flavin adenine dinucleotide binding"/>
    <property type="evidence" value="ECO:0007669"/>
    <property type="project" value="InterPro"/>
</dbReference>
<feature type="region of interest" description="Disordered" evidence="16">
    <location>
        <begin position="609"/>
        <end position="629"/>
    </location>
</feature>
<evidence type="ECO:0000256" key="2">
    <source>
        <dbReference type="ARBA" id="ARBA00010790"/>
    </source>
</evidence>
<dbReference type="Pfam" id="PF05199">
    <property type="entry name" value="GMC_oxred_C"/>
    <property type="match status" value="1"/>
</dbReference>
<keyword evidence="21" id="KW-1185">Reference proteome</keyword>
<keyword evidence="3" id="KW-0153">Cholesterol metabolism</keyword>
<keyword evidence="4" id="KW-0285">Flavoprotein</keyword>
<comment type="pathway">
    <text evidence="12">Steroid metabolism; cholesterol degradation.</text>
</comment>
<evidence type="ECO:0000256" key="9">
    <source>
        <dbReference type="ARBA" id="ARBA00023221"/>
    </source>
</evidence>
<dbReference type="SUPFAM" id="SSF51905">
    <property type="entry name" value="FAD/NAD(P)-binding domain"/>
    <property type="match status" value="1"/>
</dbReference>
<evidence type="ECO:0000256" key="3">
    <source>
        <dbReference type="ARBA" id="ARBA00022548"/>
    </source>
</evidence>
<evidence type="ECO:0000256" key="12">
    <source>
        <dbReference type="ARBA" id="ARBA00049645"/>
    </source>
</evidence>
<organism evidence="20 21">
    <name type="scientific">Streptomyces kasugaensis</name>
    <dbReference type="NCBI Taxonomy" id="1946"/>
    <lineage>
        <taxon>Bacteria</taxon>
        <taxon>Bacillati</taxon>
        <taxon>Actinomycetota</taxon>
        <taxon>Actinomycetes</taxon>
        <taxon>Kitasatosporales</taxon>
        <taxon>Streptomycetaceae</taxon>
        <taxon>Streptomyces</taxon>
    </lineage>
</organism>
<dbReference type="InterPro" id="IPR003953">
    <property type="entry name" value="FAD-dep_OxRdtase_2_FAD-bd"/>
</dbReference>
<dbReference type="InterPro" id="IPR007867">
    <property type="entry name" value="GMC_OxRtase_C"/>
</dbReference>
<dbReference type="AlphaFoldDB" id="A0A4Q9HMM5"/>
<evidence type="ECO:0000259" key="19">
    <source>
        <dbReference type="Pfam" id="PF05199"/>
    </source>
</evidence>
<evidence type="ECO:0000256" key="8">
    <source>
        <dbReference type="ARBA" id="ARBA00023166"/>
    </source>
</evidence>
<evidence type="ECO:0000256" key="6">
    <source>
        <dbReference type="ARBA" id="ARBA00023002"/>
    </source>
</evidence>
<gene>
    <name evidence="20" type="ORF">EYS09_29820</name>
</gene>
<evidence type="ECO:0000256" key="13">
    <source>
        <dbReference type="ARBA" id="ARBA00049723"/>
    </source>
</evidence>
<evidence type="ECO:0000256" key="14">
    <source>
        <dbReference type="ARBA" id="ARBA00049744"/>
    </source>
</evidence>
<dbReference type="Gene3D" id="3.50.50.60">
    <property type="entry name" value="FAD/NAD(P)-binding domain"/>
    <property type="match status" value="3"/>
</dbReference>
<dbReference type="EC" id="5.3.3.1" evidence="11"/>
<proteinExistence type="inferred from homology"/>